<proteinExistence type="predicted"/>
<gene>
    <name evidence="1" type="ORF">T4C_7690</name>
</gene>
<accession>A0A0V1JVG0</accession>
<name>A0A0V1JVG0_TRIPS</name>
<dbReference type="EMBL" id="JYDV01000040">
    <property type="protein sequence ID" value="KRZ38955.1"/>
    <property type="molecule type" value="Genomic_DNA"/>
</dbReference>
<sequence>MGCVQFWVQSRRVYFTTNDGIGVLSSTRVNPRISIEEHWSLIGNRQNFGVPSRVETIHHEDRGSVEQSRSSENETLCDCRLAQLCEGGSHAEDIQEVLDEEMASCDKAL</sequence>
<dbReference type="AlphaFoldDB" id="A0A0V1JVG0"/>
<comment type="caution">
    <text evidence="1">The sequence shown here is derived from an EMBL/GenBank/DDBJ whole genome shotgun (WGS) entry which is preliminary data.</text>
</comment>
<dbReference type="Proteomes" id="UP000054826">
    <property type="component" value="Unassembled WGS sequence"/>
</dbReference>
<protein>
    <submittedName>
        <fullName evidence="1">Uncharacterized protein</fullName>
    </submittedName>
</protein>
<organism evidence="1 2">
    <name type="scientific">Trichinella pseudospiralis</name>
    <name type="common">Parasitic roundworm</name>
    <dbReference type="NCBI Taxonomy" id="6337"/>
    <lineage>
        <taxon>Eukaryota</taxon>
        <taxon>Metazoa</taxon>
        <taxon>Ecdysozoa</taxon>
        <taxon>Nematoda</taxon>
        <taxon>Enoplea</taxon>
        <taxon>Dorylaimia</taxon>
        <taxon>Trichinellida</taxon>
        <taxon>Trichinellidae</taxon>
        <taxon>Trichinella</taxon>
    </lineage>
</organism>
<evidence type="ECO:0000313" key="2">
    <source>
        <dbReference type="Proteomes" id="UP000054826"/>
    </source>
</evidence>
<reference evidence="1 2" key="1">
    <citation type="submission" date="2015-01" db="EMBL/GenBank/DDBJ databases">
        <title>Evolution of Trichinella species and genotypes.</title>
        <authorList>
            <person name="Korhonen P.K."/>
            <person name="Edoardo P."/>
            <person name="Giuseppe L.R."/>
            <person name="Gasser R.B."/>
        </authorList>
    </citation>
    <scope>NUCLEOTIDE SEQUENCE [LARGE SCALE GENOMIC DNA]</scope>
    <source>
        <strain evidence="1">ISS176</strain>
    </source>
</reference>
<evidence type="ECO:0000313" key="1">
    <source>
        <dbReference type="EMBL" id="KRZ38955.1"/>
    </source>
</evidence>